<name>A0A9W9KUR2_9EURO</name>
<dbReference type="EMBL" id="JAPZBO010000003">
    <property type="protein sequence ID" value="KAJ5321604.1"/>
    <property type="molecule type" value="Genomic_DNA"/>
</dbReference>
<dbReference type="PANTHER" id="PTHR42748:SF7">
    <property type="entry name" value="NMRA LIKE REDOX SENSOR 1-RELATED"/>
    <property type="match status" value="1"/>
</dbReference>
<accession>A0A9W9KUR2</accession>
<feature type="domain" description="NmrA-like" evidence="3">
    <location>
        <begin position="2"/>
        <end position="279"/>
    </location>
</feature>
<protein>
    <recommendedName>
        <fullName evidence="3">NmrA-like domain-containing protein</fullName>
    </recommendedName>
</protein>
<dbReference type="InterPro" id="IPR051164">
    <property type="entry name" value="NmrA-like_oxidored"/>
</dbReference>
<reference evidence="4" key="2">
    <citation type="journal article" date="2023" name="IMA Fungus">
        <title>Comparative genomic study of the Penicillium genus elucidates a diverse pangenome and 15 lateral gene transfer events.</title>
        <authorList>
            <person name="Petersen C."/>
            <person name="Sorensen T."/>
            <person name="Nielsen M.R."/>
            <person name="Sondergaard T.E."/>
            <person name="Sorensen J.L."/>
            <person name="Fitzpatrick D.A."/>
            <person name="Frisvad J.C."/>
            <person name="Nielsen K.L."/>
        </authorList>
    </citation>
    <scope>NUCLEOTIDE SEQUENCE</scope>
    <source>
        <strain evidence="4">IBT 21472</strain>
    </source>
</reference>
<evidence type="ECO:0000256" key="2">
    <source>
        <dbReference type="ARBA" id="ARBA00022857"/>
    </source>
</evidence>
<proteinExistence type="inferred from homology"/>
<dbReference type="InterPro" id="IPR036291">
    <property type="entry name" value="NAD(P)-bd_dom_sf"/>
</dbReference>
<comment type="caution">
    <text evidence="4">The sequence shown here is derived from an EMBL/GenBank/DDBJ whole genome shotgun (WGS) entry which is preliminary data.</text>
</comment>
<dbReference type="AlphaFoldDB" id="A0A9W9KUR2"/>
<dbReference type="Proteomes" id="UP001147746">
    <property type="component" value="Unassembled WGS sequence"/>
</dbReference>
<dbReference type="OrthoDB" id="9997102at2759"/>
<evidence type="ECO:0000313" key="4">
    <source>
        <dbReference type="EMBL" id="KAJ5321604.1"/>
    </source>
</evidence>
<dbReference type="SUPFAM" id="SSF51735">
    <property type="entry name" value="NAD(P)-binding Rossmann-fold domains"/>
    <property type="match status" value="1"/>
</dbReference>
<organism evidence="4 5">
    <name type="scientific">Penicillium atrosanguineum</name>
    <dbReference type="NCBI Taxonomy" id="1132637"/>
    <lineage>
        <taxon>Eukaryota</taxon>
        <taxon>Fungi</taxon>
        <taxon>Dikarya</taxon>
        <taxon>Ascomycota</taxon>
        <taxon>Pezizomycotina</taxon>
        <taxon>Eurotiomycetes</taxon>
        <taxon>Eurotiomycetidae</taxon>
        <taxon>Eurotiales</taxon>
        <taxon>Aspergillaceae</taxon>
        <taxon>Penicillium</taxon>
    </lineage>
</organism>
<sequence>MSRTILITGATGKQGSSIIAALLKAKADFEILAITRDASSKAAQKLPGMSSNIKLVEGNLNEAEKIFANAHKATSQPIWGVFSVQMVAGASNEEAEVKQGKDLIDAALKNNVKHFIYSSVDRGGDVSFDNPTLVPHFITKHYIEHHLVEKTKGTEMTWTILRPVAFFDNLTPDFIGKVFATCWKNTVKEKPLQLISVDDIGFFGAQAFMYPDQYRNKAVSLAGDELTYEEMTEIFKAKTGKSVPTTFGLVGKGVMAMVKDLGYMFQWFYDVGFDTNIQELKRLHPELKDFGTWLENNSGFDTN</sequence>
<dbReference type="PANTHER" id="PTHR42748">
    <property type="entry name" value="NITROGEN METABOLITE REPRESSION PROTEIN NMRA FAMILY MEMBER"/>
    <property type="match status" value="1"/>
</dbReference>
<dbReference type="GO" id="GO:0005634">
    <property type="term" value="C:nucleus"/>
    <property type="evidence" value="ECO:0007669"/>
    <property type="project" value="TreeGrafter"/>
</dbReference>
<dbReference type="Gene3D" id="3.40.50.720">
    <property type="entry name" value="NAD(P)-binding Rossmann-like Domain"/>
    <property type="match status" value="1"/>
</dbReference>
<dbReference type="InterPro" id="IPR008030">
    <property type="entry name" value="NmrA-like"/>
</dbReference>
<keyword evidence="2" id="KW-0521">NADP</keyword>
<keyword evidence="5" id="KW-1185">Reference proteome</keyword>
<dbReference type="FunFam" id="3.40.50.720:FF:000528">
    <property type="entry name" value="Nucleoside-diphosphate-sugar epimerase family protein"/>
    <property type="match status" value="1"/>
</dbReference>
<dbReference type="Pfam" id="PF05368">
    <property type="entry name" value="NmrA"/>
    <property type="match status" value="1"/>
</dbReference>
<gene>
    <name evidence="4" type="ORF">N7476_004606</name>
</gene>
<evidence type="ECO:0000259" key="3">
    <source>
        <dbReference type="Pfam" id="PF05368"/>
    </source>
</evidence>
<comment type="similarity">
    <text evidence="1">Belongs to the NmrA-type oxidoreductase family.</text>
</comment>
<evidence type="ECO:0000313" key="5">
    <source>
        <dbReference type="Proteomes" id="UP001147746"/>
    </source>
</evidence>
<dbReference type="Gene3D" id="3.90.25.10">
    <property type="entry name" value="UDP-galactose 4-epimerase, domain 1"/>
    <property type="match status" value="1"/>
</dbReference>
<reference evidence="4" key="1">
    <citation type="submission" date="2022-12" db="EMBL/GenBank/DDBJ databases">
        <authorList>
            <person name="Petersen C."/>
        </authorList>
    </citation>
    <scope>NUCLEOTIDE SEQUENCE</scope>
    <source>
        <strain evidence="4">IBT 21472</strain>
    </source>
</reference>
<evidence type="ECO:0000256" key="1">
    <source>
        <dbReference type="ARBA" id="ARBA00006328"/>
    </source>
</evidence>